<proteinExistence type="predicted"/>
<reference evidence="3" key="1">
    <citation type="journal article" date="2019" name="Int. J. Syst. Evol. Microbiol.">
        <title>The Global Catalogue of Microorganisms (GCM) 10K type strain sequencing project: providing services to taxonomists for standard genome sequencing and annotation.</title>
        <authorList>
            <consortium name="The Broad Institute Genomics Platform"/>
            <consortium name="The Broad Institute Genome Sequencing Center for Infectious Disease"/>
            <person name="Wu L."/>
            <person name="Ma J."/>
        </authorList>
    </citation>
    <scope>NUCLEOTIDE SEQUENCE [LARGE SCALE GENOMIC DNA]</scope>
    <source>
        <strain evidence="3">JCM 15089</strain>
    </source>
</reference>
<evidence type="ECO:0000313" key="2">
    <source>
        <dbReference type="EMBL" id="GAA0559066.1"/>
    </source>
</evidence>
<protein>
    <submittedName>
        <fullName evidence="2">Uncharacterized protein</fullName>
    </submittedName>
</protein>
<evidence type="ECO:0000256" key="1">
    <source>
        <dbReference type="SAM" id="Phobius"/>
    </source>
</evidence>
<keyword evidence="1" id="KW-0812">Transmembrane</keyword>
<organism evidence="2 3">
    <name type="scientific">Rhizomicrobium electricum</name>
    <dbReference type="NCBI Taxonomy" id="480070"/>
    <lineage>
        <taxon>Bacteria</taxon>
        <taxon>Pseudomonadati</taxon>
        <taxon>Pseudomonadota</taxon>
        <taxon>Alphaproteobacteria</taxon>
        <taxon>Micropepsales</taxon>
        <taxon>Micropepsaceae</taxon>
        <taxon>Rhizomicrobium</taxon>
    </lineage>
</organism>
<sequence length="125" mass="13386">MRTIVAAGTAEAEQTLPETAVKWILKTEALWLALLVAAILTAMVAQATSIRPQPMFGPFRGVVWSAVAIYVAARLQGVLVSRAVPSAVLFAVLMAEQLLQSGSAEPRVADAPFPLNPSSMVWRTR</sequence>
<comment type="caution">
    <text evidence="2">The sequence shown here is derived from an EMBL/GenBank/DDBJ whole genome shotgun (WGS) entry which is preliminary data.</text>
</comment>
<name>A0ABP3P9I9_9PROT</name>
<dbReference type="RefSeq" id="WP_166931105.1">
    <property type="nucleotide sequence ID" value="NZ_BAAADD010000001.1"/>
</dbReference>
<keyword evidence="1" id="KW-1133">Transmembrane helix</keyword>
<evidence type="ECO:0000313" key="3">
    <source>
        <dbReference type="Proteomes" id="UP001499951"/>
    </source>
</evidence>
<feature type="transmembrane region" description="Helical" evidence="1">
    <location>
        <begin position="29"/>
        <end position="48"/>
    </location>
</feature>
<accession>A0ABP3P9I9</accession>
<keyword evidence="1" id="KW-0472">Membrane</keyword>
<dbReference type="Proteomes" id="UP001499951">
    <property type="component" value="Unassembled WGS sequence"/>
</dbReference>
<dbReference type="EMBL" id="BAAADD010000001">
    <property type="protein sequence ID" value="GAA0559066.1"/>
    <property type="molecule type" value="Genomic_DNA"/>
</dbReference>
<keyword evidence="3" id="KW-1185">Reference proteome</keyword>
<gene>
    <name evidence="2" type="ORF">GCM10008942_04420</name>
</gene>